<reference evidence="1" key="1">
    <citation type="journal article" date="2017" name="Genome Biol. Evol.">
        <title>Mitochondrial Genome Evolution and a Novel RNA Editing System in Deep-Branching Heteroloboseids.</title>
        <authorList>
            <person name="Yang J."/>
            <person name="Harding T."/>
            <person name="Kamikawa R."/>
            <person name="Simpson A.G.B."/>
            <person name="Roger A.J."/>
        </authorList>
    </citation>
    <scope>NUCLEOTIDE SEQUENCE</scope>
    <source>
        <strain evidence="1">AS12B</strain>
    </source>
</reference>
<geneLocation type="mitochondrion" evidence="1"/>
<accession>A0A1W6R272</accession>
<organism evidence="1">
    <name type="scientific">Pharyngomonas kirbyi</name>
    <dbReference type="NCBI Taxonomy" id="63601"/>
    <lineage>
        <taxon>Eukaryota</taxon>
        <taxon>Discoba</taxon>
        <taxon>Heterolobosea</taxon>
        <taxon>Pharyngomonada</taxon>
        <taxon>Pharyngomonas</taxon>
    </lineage>
</organism>
<sequence>MNTFLLLEQSYMDDTTKKFLSRHFSLNYNLKYFNSVNGYNIPGSVGFLTGFFTEKELQLTIKEIVNDLQKYNPFVKFLGCNYKGYWISINQLKYIMDQKCDQLVKIKLLLNYQHSILTINQAFNKGISEITILLQLGLKNR</sequence>
<keyword evidence="1" id="KW-0689">Ribosomal protein</keyword>
<keyword evidence="1" id="KW-0496">Mitochondrion</keyword>
<dbReference type="RefSeq" id="YP_009370828.1">
    <property type="nucleotide sequence ID" value="NC_034798.1"/>
</dbReference>
<keyword evidence="1" id="KW-0687">Ribonucleoprotein</keyword>
<dbReference type="GO" id="GO:0005840">
    <property type="term" value="C:ribosome"/>
    <property type="evidence" value="ECO:0007669"/>
    <property type="project" value="UniProtKB-KW"/>
</dbReference>
<dbReference type="GeneID" id="32891799"/>
<evidence type="ECO:0000313" key="1">
    <source>
        <dbReference type="EMBL" id="ARO47994.1"/>
    </source>
</evidence>
<proteinExistence type="predicted"/>
<dbReference type="AlphaFoldDB" id="A0A1W6R272"/>
<name>A0A1W6R272_9EUKA</name>
<gene>
    <name evidence="1" type="primary">rpl10</name>
</gene>
<protein>
    <submittedName>
        <fullName evidence="1">Ribosomal protein 10</fullName>
    </submittedName>
</protein>
<dbReference type="EMBL" id="KX891215">
    <property type="protein sequence ID" value="ARO47994.1"/>
    <property type="molecule type" value="Genomic_DNA"/>
</dbReference>